<dbReference type="EMBL" id="CAJEWN010001052">
    <property type="protein sequence ID" value="CAD2193722.1"/>
    <property type="molecule type" value="Genomic_DNA"/>
</dbReference>
<comment type="caution">
    <text evidence="1">The sequence shown here is derived from an EMBL/GenBank/DDBJ whole genome shotgun (WGS) entry which is preliminary data.</text>
</comment>
<sequence length="49" mass="5954">MDNIISGICVGYADIRQNFFPFQRRRRKFWEIWKILKPKIFHFAPQIGA</sequence>
<protein>
    <submittedName>
        <fullName evidence="1">Uncharacterized protein</fullName>
    </submittedName>
</protein>
<dbReference type="AlphaFoldDB" id="A0A6V7X3B0"/>
<evidence type="ECO:0000313" key="1">
    <source>
        <dbReference type="EMBL" id="CAD2193722.1"/>
    </source>
</evidence>
<reference evidence="1 2" key="1">
    <citation type="submission" date="2020-08" db="EMBL/GenBank/DDBJ databases">
        <authorList>
            <person name="Koutsovoulos G."/>
            <person name="Danchin GJ E."/>
        </authorList>
    </citation>
    <scope>NUCLEOTIDE SEQUENCE [LARGE SCALE GENOMIC DNA]</scope>
</reference>
<proteinExistence type="predicted"/>
<gene>
    <name evidence="1" type="ORF">MENT_LOCUS46687</name>
</gene>
<organism evidence="1 2">
    <name type="scientific">Meloidogyne enterolobii</name>
    <name type="common">Root-knot nematode worm</name>
    <name type="synonym">Meloidogyne mayaguensis</name>
    <dbReference type="NCBI Taxonomy" id="390850"/>
    <lineage>
        <taxon>Eukaryota</taxon>
        <taxon>Metazoa</taxon>
        <taxon>Ecdysozoa</taxon>
        <taxon>Nematoda</taxon>
        <taxon>Chromadorea</taxon>
        <taxon>Rhabditida</taxon>
        <taxon>Tylenchina</taxon>
        <taxon>Tylenchomorpha</taxon>
        <taxon>Tylenchoidea</taxon>
        <taxon>Meloidogynidae</taxon>
        <taxon>Meloidogyninae</taxon>
        <taxon>Meloidogyne</taxon>
    </lineage>
</organism>
<evidence type="ECO:0000313" key="2">
    <source>
        <dbReference type="Proteomes" id="UP000580250"/>
    </source>
</evidence>
<accession>A0A6V7X3B0</accession>
<name>A0A6V7X3B0_MELEN</name>
<dbReference type="Proteomes" id="UP000580250">
    <property type="component" value="Unassembled WGS sequence"/>
</dbReference>